<dbReference type="Gene3D" id="3.90.1100.10">
    <property type="match status" value="1"/>
</dbReference>
<comment type="similarity">
    <text evidence="1">Belongs to the RNA polymerase beta chain family.</text>
</comment>
<dbReference type="Proteomes" id="UP000238479">
    <property type="component" value="Chromosome 5"/>
</dbReference>
<evidence type="ECO:0000313" key="9">
    <source>
        <dbReference type="Proteomes" id="UP000238479"/>
    </source>
</evidence>
<dbReference type="InterPro" id="IPR007644">
    <property type="entry name" value="RNA_pol_bsu_protrusion"/>
</dbReference>
<dbReference type="SUPFAM" id="SSF64484">
    <property type="entry name" value="beta and beta-prime subunits of DNA dependent RNA-polymerase"/>
    <property type="match status" value="1"/>
</dbReference>
<comment type="caution">
    <text evidence="8">The sequence shown here is derived from an EMBL/GenBank/DDBJ whole genome shotgun (WGS) entry which is preliminary data.</text>
</comment>
<evidence type="ECO:0000256" key="1">
    <source>
        <dbReference type="ARBA" id="ARBA00006835"/>
    </source>
</evidence>
<proteinExistence type="inferred from homology"/>
<dbReference type="Pfam" id="PF04563">
    <property type="entry name" value="RNA_pol_Rpb2_1"/>
    <property type="match status" value="1"/>
</dbReference>
<dbReference type="EC" id="2.7.7.6" evidence="2"/>
<dbReference type="InterPro" id="IPR037034">
    <property type="entry name" value="RNA_pol_Rpb2_2_sf"/>
</dbReference>
<keyword evidence="4 8" id="KW-0808">Transferase</keyword>
<accession>A0A2P6QD13</accession>
<evidence type="ECO:0000313" key="8">
    <source>
        <dbReference type="EMBL" id="PRQ32066.1"/>
    </source>
</evidence>
<evidence type="ECO:0000256" key="4">
    <source>
        <dbReference type="ARBA" id="ARBA00022679"/>
    </source>
</evidence>
<keyword evidence="9" id="KW-1185">Reference proteome</keyword>
<reference evidence="8 9" key="1">
    <citation type="journal article" date="2018" name="Nat. Genet.">
        <title>The Rosa genome provides new insights in the design of modern roses.</title>
        <authorList>
            <person name="Bendahmane M."/>
        </authorList>
    </citation>
    <scope>NUCLEOTIDE SEQUENCE [LARGE SCALE GENOMIC DNA]</scope>
    <source>
        <strain evidence="9">cv. Old Blush</strain>
    </source>
</reference>
<dbReference type="GO" id="GO:0032549">
    <property type="term" value="F:ribonucleoside binding"/>
    <property type="evidence" value="ECO:0007669"/>
    <property type="project" value="InterPro"/>
</dbReference>
<dbReference type="Gramene" id="PRQ32066">
    <property type="protein sequence ID" value="PRQ32066"/>
    <property type="gene ID" value="RchiOBHm_Chr5g0042251"/>
</dbReference>
<keyword evidence="3 8" id="KW-0240">DNA-directed RNA polymerase</keyword>
<dbReference type="InterPro" id="IPR015712">
    <property type="entry name" value="DNA-dir_RNA_pol_su2"/>
</dbReference>
<keyword evidence="5 8" id="KW-0548">Nucleotidyltransferase</keyword>
<keyword evidence="6" id="KW-0804">Transcription</keyword>
<dbReference type="GO" id="GO:0000428">
    <property type="term" value="C:DNA-directed RNA polymerase complex"/>
    <property type="evidence" value="ECO:0007669"/>
    <property type="project" value="UniProtKB-KW"/>
</dbReference>
<dbReference type="EMBL" id="PDCK01000043">
    <property type="protein sequence ID" value="PRQ32066.1"/>
    <property type="molecule type" value="Genomic_DNA"/>
</dbReference>
<name>A0A2P6QD13_ROSCH</name>
<dbReference type="GO" id="GO:0003677">
    <property type="term" value="F:DNA binding"/>
    <property type="evidence" value="ECO:0007669"/>
    <property type="project" value="InterPro"/>
</dbReference>
<evidence type="ECO:0000256" key="2">
    <source>
        <dbReference type="ARBA" id="ARBA00012418"/>
    </source>
</evidence>
<dbReference type="GO" id="GO:0006351">
    <property type="term" value="P:DNA-templated transcription"/>
    <property type="evidence" value="ECO:0007669"/>
    <property type="project" value="InterPro"/>
</dbReference>
<dbReference type="GO" id="GO:0003899">
    <property type="term" value="F:DNA-directed RNA polymerase activity"/>
    <property type="evidence" value="ECO:0007669"/>
    <property type="project" value="UniProtKB-EC"/>
</dbReference>
<dbReference type="Gene3D" id="3.90.1110.10">
    <property type="entry name" value="RNA polymerase Rpb2, domain 2"/>
    <property type="match status" value="1"/>
</dbReference>
<evidence type="ECO:0000256" key="5">
    <source>
        <dbReference type="ARBA" id="ARBA00022695"/>
    </source>
</evidence>
<evidence type="ECO:0000259" key="7">
    <source>
        <dbReference type="Pfam" id="PF04563"/>
    </source>
</evidence>
<gene>
    <name evidence="8" type="ORF">RchiOBHm_Chr5g0042251</name>
</gene>
<protein>
    <recommendedName>
        <fullName evidence="2">DNA-directed RNA polymerase</fullName>
        <ecNumber evidence="2">2.7.7.6</ecNumber>
    </recommendedName>
</protein>
<dbReference type="STRING" id="74649.A0A2P6QD13"/>
<dbReference type="AlphaFoldDB" id="A0A2P6QD13"/>
<sequence length="251" mass="29056">MAVCFRQVWGSAMNDREYYMLPRHAWLQNMTYSAKIKSEKFKTGEEQCLDKQIVTTESRDVFIGKLPVMVKSDLCWLKDERADCEFDHGGYFIIKGAEKTFIAQEQTCLKRLLITSNQGLTVAYRSDVKQHRLIIRLSGISQLENIEGLEKVLSVYFMSAEIPVWIWFFALGVSSDNEVIDLIDYGKEDASISNILVASILDADQRKDIFRRGKNALRYVEEMIKNTTFPPWESIEECISMYLFPNLRGMK</sequence>
<evidence type="ECO:0000256" key="6">
    <source>
        <dbReference type="ARBA" id="ARBA00023163"/>
    </source>
</evidence>
<organism evidence="8 9">
    <name type="scientific">Rosa chinensis</name>
    <name type="common">China rose</name>
    <dbReference type="NCBI Taxonomy" id="74649"/>
    <lineage>
        <taxon>Eukaryota</taxon>
        <taxon>Viridiplantae</taxon>
        <taxon>Streptophyta</taxon>
        <taxon>Embryophyta</taxon>
        <taxon>Tracheophyta</taxon>
        <taxon>Spermatophyta</taxon>
        <taxon>Magnoliopsida</taxon>
        <taxon>eudicotyledons</taxon>
        <taxon>Gunneridae</taxon>
        <taxon>Pentapetalae</taxon>
        <taxon>rosids</taxon>
        <taxon>fabids</taxon>
        <taxon>Rosales</taxon>
        <taxon>Rosaceae</taxon>
        <taxon>Rosoideae</taxon>
        <taxon>Rosoideae incertae sedis</taxon>
        <taxon>Rosa</taxon>
    </lineage>
</organism>
<dbReference type="PANTHER" id="PTHR20856">
    <property type="entry name" value="DNA-DIRECTED RNA POLYMERASE I SUBUNIT 2"/>
    <property type="match status" value="1"/>
</dbReference>
<feature type="domain" description="RNA polymerase beta subunit protrusion" evidence="7">
    <location>
        <begin position="14"/>
        <end position="217"/>
    </location>
</feature>
<evidence type="ECO:0000256" key="3">
    <source>
        <dbReference type="ARBA" id="ARBA00022478"/>
    </source>
</evidence>